<dbReference type="InterPro" id="IPR006769">
    <property type="entry name" value="MCU_C"/>
</dbReference>
<evidence type="ECO:0000256" key="1">
    <source>
        <dbReference type="ARBA" id="ARBA00004448"/>
    </source>
</evidence>
<evidence type="ECO:0000256" key="14">
    <source>
        <dbReference type="ARBA" id="ARBA00036634"/>
    </source>
</evidence>
<proteinExistence type="inferred from homology"/>
<evidence type="ECO:0000256" key="9">
    <source>
        <dbReference type="ARBA" id="ARBA00022989"/>
    </source>
</evidence>
<accession>A0A1Y1Y3E5</accession>
<gene>
    <name evidence="20" type="ORF">K493DRAFT_316541</name>
</gene>
<evidence type="ECO:0000256" key="4">
    <source>
        <dbReference type="ARBA" id="ARBA00022568"/>
    </source>
</evidence>
<comment type="caution">
    <text evidence="20">The sequence shown here is derived from an EMBL/GenBank/DDBJ whole genome shotgun (WGS) entry which is preliminary data.</text>
</comment>
<dbReference type="PANTHER" id="PTHR13462">
    <property type="entry name" value="CALCIUM UNIPORTER PROTEIN, MITOCHONDRIAL"/>
    <property type="match status" value="1"/>
</dbReference>
<feature type="transmembrane region" description="Helical" evidence="18">
    <location>
        <begin position="274"/>
        <end position="292"/>
    </location>
</feature>
<dbReference type="PANTHER" id="PTHR13462:SF10">
    <property type="entry name" value="CALCIUM UNIPORTER PROTEIN, MITOCHONDRIAL"/>
    <property type="match status" value="1"/>
</dbReference>
<keyword evidence="10" id="KW-0406">Ion transport</keyword>
<dbReference type="EMBL" id="MCFE01000271">
    <property type="protein sequence ID" value="ORX92541.1"/>
    <property type="molecule type" value="Genomic_DNA"/>
</dbReference>
<dbReference type="InterPro" id="IPR039055">
    <property type="entry name" value="MCU_fam"/>
</dbReference>
<keyword evidence="5" id="KW-0107">Calcium channel</keyword>
<dbReference type="GO" id="GO:1990246">
    <property type="term" value="C:uniplex complex"/>
    <property type="evidence" value="ECO:0007669"/>
    <property type="project" value="TreeGrafter"/>
</dbReference>
<evidence type="ECO:0000256" key="3">
    <source>
        <dbReference type="ARBA" id="ARBA00022448"/>
    </source>
</evidence>
<dbReference type="AlphaFoldDB" id="A0A1Y1Y3E5"/>
<dbReference type="STRING" id="1314790.A0A1Y1Y3E5"/>
<keyword evidence="9 18" id="KW-1133">Transmembrane helix</keyword>
<evidence type="ECO:0000256" key="15">
    <source>
        <dbReference type="ARBA" id="ARBA00044966"/>
    </source>
</evidence>
<comment type="catalytic activity">
    <reaction evidence="14">
        <text>Ca(2+)(in) = Ca(2+)(out)</text>
        <dbReference type="Rhea" id="RHEA:29671"/>
        <dbReference type="ChEBI" id="CHEBI:29108"/>
    </reaction>
</comment>
<evidence type="ECO:0000256" key="5">
    <source>
        <dbReference type="ARBA" id="ARBA00022673"/>
    </source>
</evidence>
<evidence type="ECO:0000256" key="10">
    <source>
        <dbReference type="ARBA" id="ARBA00023065"/>
    </source>
</evidence>
<comment type="similarity">
    <text evidence="2">Belongs to the MCU (TC 1.A.77) family.</text>
</comment>
<comment type="subunit">
    <text evidence="15">Homotetramer, assembles in a dimer or dimers configuration with two interfaces.</text>
</comment>
<evidence type="ECO:0000259" key="19">
    <source>
        <dbReference type="Pfam" id="PF04678"/>
    </source>
</evidence>
<keyword evidence="3" id="KW-0813">Transport</keyword>
<comment type="function">
    <text evidence="17">Highly selective calcium channel localized to the inner mitochondrial membrane, which mediates calcium uptake into the mitochondrial matrix. Mitochondrial calcium homeostasis plays key roles in cellular physiology and regulates ATP production, cytoplasmic calcium signals and activation of cell death pathways. Sufficient to operate as a pore-forming channel without the need of calcium-sensor or auxiliary subunit.</text>
</comment>
<dbReference type="GO" id="GO:0036444">
    <property type="term" value="P:calcium import into the mitochondrion"/>
    <property type="evidence" value="ECO:0007669"/>
    <property type="project" value="TreeGrafter"/>
</dbReference>
<name>A0A1Y1Y3E5_9FUNG</name>
<feature type="domain" description="Calcium uniporter protein C-terminal" evidence="19">
    <location>
        <begin position="205"/>
        <end position="328"/>
    </location>
</feature>
<evidence type="ECO:0000256" key="12">
    <source>
        <dbReference type="ARBA" id="ARBA00023136"/>
    </source>
</evidence>
<organism evidence="20 21">
    <name type="scientific">Basidiobolus meristosporus CBS 931.73</name>
    <dbReference type="NCBI Taxonomy" id="1314790"/>
    <lineage>
        <taxon>Eukaryota</taxon>
        <taxon>Fungi</taxon>
        <taxon>Fungi incertae sedis</taxon>
        <taxon>Zoopagomycota</taxon>
        <taxon>Entomophthoromycotina</taxon>
        <taxon>Basidiobolomycetes</taxon>
        <taxon>Basidiobolales</taxon>
        <taxon>Basidiobolaceae</taxon>
        <taxon>Basidiobolus</taxon>
    </lineage>
</organism>
<dbReference type="Proteomes" id="UP000193498">
    <property type="component" value="Unassembled WGS sequence"/>
</dbReference>
<dbReference type="GO" id="GO:0051560">
    <property type="term" value="P:mitochondrial calcium ion homeostasis"/>
    <property type="evidence" value="ECO:0007669"/>
    <property type="project" value="InterPro"/>
</dbReference>
<evidence type="ECO:0000256" key="2">
    <source>
        <dbReference type="ARBA" id="ARBA00005653"/>
    </source>
</evidence>
<dbReference type="InParanoid" id="A0A1Y1Y3E5"/>
<keyword evidence="6 18" id="KW-0812">Transmembrane</keyword>
<dbReference type="Pfam" id="PF04678">
    <property type="entry name" value="MCU"/>
    <property type="match status" value="1"/>
</dbReference>
<evidence type="ECO:0000256" key="6">
    <source>
        <dbReference type="ARBA" id="ARBA00022692"/>
    </source>
</evidence>
<evidence type="ECO:0000313" key="20">
    <source>
        <dbReference type="EMBL" id="ORX92541.1"/>
    </source>
</evidence>
<evidence type="ECO:0000256" key="8">
    <source>
        <dbReference type="ARBA" id="ARBA00022837"/>
    </source>
</evidence>
<evidence type="ECO:0000256" key="13">
    <source>
        <dbReference type="ARBA" id="ARBA00023303"/>
    </source>
</evidence>
<keyword evidence="21" id="KW-1185">Reference proteome</keyword>
<feature type="transmembrane region" description="Helical" evidence="18">
    <location>
        <begin position="239"/>
        <end position="262"/>
    </location>
</feature>
<dbReference type="GO" id="GO:0015292">
    <property type="term" value="F:uniporter activity"/>
    <property type="evidence" value="ECO:0007669"/>
    <property type="project" value="TreeGrafter"/>
</dbReference>
<keyword evidence="7" id="KW-0999">Mitochondrion inner membrane</keyword>
<dbReference type="OrthoDB" id="278338at2759"/>
<evidence type="ECO:0000313" key="21">
    <source>
        <dbReference type="Proteomes" id="UP000193498"/>
    </source>
</evidence>
<keyword evidence="13" id="KW-0407">Ion channel</keyword>
<evidence type="ECO:0000256" key="17">
    <source>
        <dbReference type="ARBA" id="ARBA00045938"/>
    </source>
</evidence>
<evidence type="ECO:0000256" key="18">
    <source>
        <dbReference type="SAM" id="Phobius"/>
    </source>
</evidence>
<protein>
    <recommendedName>
        <fullName evidence="16">Calcium uniporter protein, mitochondrial</fullName>
    </recommendedName>
</protein>
<comment type="subcellular location">
    <subcellularLocation>
        <location evidence="1">Mitochondrion inner membrane</location>
        <topology evidence="1">Multi-pass membrane protein</topology>
    </subcellularLocation>
</comment>
<dbReference type="GO" id="GO:0005262">
    <property type="term" value="F:calcium channel activity"/>
    <property type="evidence" value="ECO:0007669"/>
    <property type="project" value="UniProtKB-KW"/>
</dbReference>
<keyword evidence="11" id="KW-0496">Mitochondrion</keyword>
<reference evidence="20 21" key="1">
    <citation type="submission" date="2016-07" db="EMBL/GenBank/DDBJ databases">
        <title>Pervasive Adenine N6-methylation of Active Genes in Fungi.</title>
        <authorList>
            <consortium name="DOE Joint Genome Institute"/>
            <person name="Mondo S.J."/>
            <person name="Dannebaum R.O."/>
            <person name="Kuo R.C."/>
            <person name="Labutti K."/>
            <person name="Haridas S."/>
            <person name="Kuo A."/>
            <person name="Salamov A."/>
            <person name="Ahrendt S.R."/>
            <person name="Lipzen A."/>
            <person name="Sullivan W."/>
            <person name="Andreopoulos W.B."/>
            <person name="Clum A."/>
            <person name="Lindquist E."/>
            <person name="Daum C."/>
            <person name="Ramamoorthy G.K."/>
            <person name="Gryganskyi A."/>
            <person name="Culley D."/>
            <person name="Magnuson J.K."/>
            <person name="James T.Y."/>
            <person name="O'Malley M.A."/>
            <person name="Stajich J.E."/>
            <person name="Spatafora J.W."/>
            <person name="Visel A."/>
            <person name="Grigoriev I.V."/>
        </authorList>
    </citation>
    <scope>NUCLEOTIDE SEQUENCE [LARGE SCALE GENOMIC DNA]</scope>
    <source>
        <strain evidence="20 21">CBS 931.73</strain>
    </source>
</reference>
<keyword evidence="12 18" id="KW-0472">Membrane</keyword>
<keyword evidence="4" id="KW-0109">Calcium transport</keyword>
<evidence type="ECO:0000256" key="11">
    <source>
        <dbReference type="ARBA" id="ARBA00023128"/>
    </source>
</evidence>
<sequence>MRAGLLHVISKYASKPARTGLLQARLLPSPLNSCRSIVSCGFPWQGLNLLEPRIRFNRAWFTRELRQFTTQTNQLKPEERNQVEFINDADGGQVAMGYLDFDTYSGNPRFFLPIPVPNLKSAQLASMLLDFTLPISTISQQIKEEYPEIKRVTIHEALYGLKVGEDWTCDYQVDDLVRAATCGEIKGFIVIIDNEKVFVKIPTFEERAAGLVRQHNHLMSKIESMSTLKQSLDRQAQTASIILATGSFTGLVTYIGVMARLTWWDYGWDVMEPVAYFTSIGMGIVGYLYFLITKREYTYEALAHYAVSQRQMKLYIKHGLDINQYQNLVNEAKKLERKIDKVRDDYE</sequence>
<evidence type="ECO:0000256" key="16">
    <source>
        <dbReference type="ARBA" id="ARBA00044981"/>
    </source>
</evidence>
<evidence type="ECO:0000256" key="7">
    <source>
        <dbReference type="ARBA" id="ARBA00022792"/>
    </source>
</evidence>
<keyword evidence="8" id="KW-0106">Calcium</keyword>